<feature type="domain" description="Flavin reductase like" evidence="6">
    <location>
        <begin position="101"/>
        <end position="261"/>
    </location>
</feature>
<evidence type="ECO:0000313" key="10">
    <source>
        <dbReference type="Proteomes" id="UP000282582"/>
    </source>
</evidence>
<keyword evidence="2" id="KW-0285">Flavoprotein</keyword>
<evidence type="ECO:0000313" key="9">
    <source>
        <dbReference type="Proteomes" id="UP000276864"/>
    </source>
</evidence>
<dbReference type="SUPFAM" id="SSF50475">
    <property type="entry name" value="FMN-binding split barrel"/>
    <property type="match status" value="1"/>
</dbReference>
<dbReference type="GO" id="GO:0010181">
    <property type="term" value="F:FMN binding"/>
    <property type="evidence" value="ECO:0007669"/>
    <property type="project" value="InterPro"/>
</dbReference>
<evidence type="ECO:0000259" key="6">
    <source>
        <dbReference type="SMART" id="SM00903"/>
    </source>
</evidence>
<comment type="cofactor">
    <cofactor evidence="1">
        <name>FMN</name>
        <dbReference type="ChEBI" id="CHEBI:58210"/>
    </cofactor>
</comment>
<feature type="compositionally biased region" description="Polar residues" evidence="5">
    <location>
        <begin position="1"/>
        <end position="12"/>
    </location>
</feature>
<dbReference type="PANTHER" id="PTHR33798:SF5">
    <property type="entry name" value="FLAVIN REDUCTASE LIKE DOMAIN-CONTAINING PROTEIN"/>
    <property type="match status" value="1"/>
</dbReference>
<dbReference type="EMBL" id="QWIK01001546">
    <property type="protein sequence ID" value="RMX93944.1"/>
    <property type="molecule type" value="Genomic_DNA"/>
</dbReference>
<dbReference type="PANTHER" id="PTHR33798">
    <property type="entry name" value="FLAVOPROTEIN OXYGENASE"/>
    <property type="match status" value="1"/>
</dbReference>
<proteinExistence type="inferred from homology"/>
<sequence>MSGEPQQKQQDPSAHEQMMDSDWVDRKHVQRNPHGNFKEVEASRPPWRSQDGWAFTQTKKPDWKPGEGANDGGESLKHDHVEIDPYQDGRPATFNYKLLISAIIPRPIGFVSTRSKDGSSTNLAPFSYTQVVNHDPPVFIVGYAGGFDKAKDSLRNLMESGECTINIISEHFIEAANATAVNAPYGVSEWALTGLTPAPCKDVKASRVKESIFSVEGKLMDTKEFESRGTPGKKTGVLAIIEGVRFWAREDAVNADRNLIDPAVLRPMSRLGGITYGRLLEGIELPRPDWEEYKKEAEPAGLAQPKRDGQ</sequence>
<accession>A0A3M6XT06</accession>
<reference evidence="9 10" key="1">
    <citation type="journal article" date="2018" name="BMC Genomics">
        <title>Genomic evidence for intraspecific hybridization in a clonal and extremely halotolerant yeast.</title>
        <authorList>
            <person name="Gostincar C."/>
            <person name="Stajich J.E."/>
            <person name="Zupancic J."/>
            <person name="Zalar P."/>
            <person name="Gunde-Cimerman N."/>
        </authorList>
    </citation>
    <scope>NUCLEOTIDE SEQUENCE [LARGE SCALE GENOMIC DNA]</scope>
    <source>
        <strain evidence="8 9">EXF-6651</strain>
        <strain evidence="7 10">EXF-6654</strain>
    </source>
</reference>
<dbReference type="SMART" id="SM00903">
    <property type="entry name" value="Flavin_Reduct"/>
    <property type="match status" value="1"/>
</dbReference>
<evidence type="ECO:0000256" key="4">
    <source>
        <dbReference type="ARBA" id="ARBA00038054"/>
    </source>
</evidence>
<gene>
    <name evidence="8" type="ORF">D0866_14703</name>
    <name evidence="7" type="ORF">D0868_12564</name>
</gene>
<feature type="region of interest" description="Disordered" evidence="5">
    <location>
        <begin position="1"/>
        <end position="77"/>
    </location>
</feature>
<evidence type="ECO:0000313" key="7">
    <source>
        <dbReference type="EMBL" id="RMX93944.1"/>
    </source>
</evidence>
<evidence type="ECO:0000313" key="8">
    <source>
        <dbReference type="EMBL" id="RMY08874.1"/>
    </source>
</evidence>
<dbReference type="EMBL" id="QWIM01002727">
    <property type="protein sequence ID" value="RMY08874.1"/>
    <property type="molecule type" value="Genomic_DNA"/>
</dbReference>
<organism evidence="7 10">
    <name type="scientific">Hortaea werneckii</name>
    <name type="common">Black yeast</name>
    <name type="synonym">Cladosporium werneckii</name>
    <dbReference type="NCBI Taxonomy" id="91943"/>
    <lineage>
        <taxon>Eukaryota</taxon>
        <taxon>Fungi</taxon>
        <taxon>Dikarya</taxon>
        <taxon>Ascomycota</taxon>
        <taxon>Pezizomycotina</taxon>
        <taxon>Dothideomycetes</taxon>
        <taxon>Dothideomycetidae</taxon>
        <taxon>Mycosphaerellales</taxon>
        <taxon>Teratosphaeriaceae</taxon>
        <taxon>Hortaea</taxon>
    </lineage>
</organism>
<dbReference type="Proteomes" id="UP000282582">
    <property type="component" value="Unassembled WGS sequence"/>
</dbReference>
<keyword evidence="3" id="KW-0288">FMN</keyword>
<protein>
    <recommendedName>
        <fullName evidence="6">Flavin reductase like domain-containing protein</fullName>
    </recommendedName>
</protein>
<evidence type="ECO:0000256" key="3">
    <source>
        <dbReference type="ARBA" id="ARBA00022643"/>
    </source>
</evidence>
<dbReference type="Proteomes" id="UP000276864">
    <property type="component" value="Unassembled WGS sequence"/>
</dbReference>
<dbReference type="AlphaFoldDB" id="A0A3M6XT06"/>
<evidence type="ECO:0000256" key="5">
    <source>
        <dbReference type="SAM" id="MobiDB-lite"/>
    </source>
</evidence>
<name>A0A3M6XT06_HORWE</name>
<evidence type="ECO:0000256" key="2">
    <source>
        <dbReference type="ARBA" id="ARBA00022630"/>
    </source>
</evidence>
<dbReference type="InterPro" id="IPR002563">
    <property type="entry name" value="Flavin_Rdtase-like_dom"/>
</dbReference>
<evidence type="ECO:0000256" key="1">
    <source>
        <dbReference type="ARBA" id="ARBA00001917"/>
    </source>
</evidence>
<feature type="compositionally biased region" description="Basic and acidic residues" evidence="5">
    <location>
        <begin position="13"/>
        <end position="27"/>
    </location>
</feature>
<dbReference type="Gene3D" id="2.30.110.10">
    <property type="entry name" value="Electron Transport, Fmn-binding Protein, Chain A"/>
    <property type="match status" value="1"/>
</dbReference>
<comment type="caution">
    <text evidence="7">The sequence shown here is derived from an EMBL/GenBank/DDBJ whole genome shotgun (WGS) entry which is preliminary data.</text>
</comment>
<dbReference type="InterPro" id="IPR012349">
    <property type="entry name" value="Split_barrel_FMN-bd"/>
</dbReference>
<dbReference type="Pfam" id="PF01613">
    <property type="entry name" value="Flavin_Reduct"/>
    <property type="match status" value="1"/>
</dbReference>
<comment type="similarity">
    <text evidence="4">Belongs to the flavoredoxin family.</text>
</comment>